<feature type="region of interest" description="Disordered" evidence="1">
    <location>
        <begin position="129"/>
        <end position="153"/>
    </location>
</feature>
<feature type="compositionally biased region" description="Low complexity" evidence="1">
    <location>
        <begin position="130"/>
        <end position="153"/>
    </location>
</feature>
<organism evidence="2 3">
    <name type="scientific">Onychostoma macrolepis</name>
    <dbReference type="NCBI Taxonomy" id="369639"/>
    <lineage>
        <taxon>Eukaryota</taxon>
        <taxon>Metazoa</taxon>
        <taxon>Chordata</taxon>
        <taxon>Craniata</taxon>
        <taxon>Vertebrata</taxon>
        <taxon>Euteleostomi</taxon>
        <taxon>Actinopterygii</taxon>
        <taxon>Neopterygii</taxon>
        <taxon>Teleostei</taxon>
        <taxon>Ostariophysi</taxon>
        <taxon>Cypriniformes</taxon>
        <taxon>Cyprinidae</taxon>
        <taxon>Acrossocheilinae</taxon>
        <taxon>Onychostoma</taxon>
    </lineage>
</organism>
<dbReference type="AlphaFoldDB" id="A0A7J6BXR3"/>
<evidence type="ECO:0000313" key="2">
    <source>
        <dbReference type="EMBL" id="KAF4099263.1"/>
    </source>
</evidence>
<comment type="caution">
    <text evidence="2">The sequence shown here is derived from an EMBL/GenBank/DDBJ whole genome shotgun (WGS) entry which is preliminary data.</text>
</comment>
<name>A0A7J6BXR3_9TELE</name>
<dbReference type="EMBL" id="JAAMOB010000020">
    <property type="protein sequence ID" value="KAF4099263.1"/>
    <property type="molecule type" value="Genomic_DNA"/>
</dbReference>
<accession>A0A7J6BXR3</accession>
<dbReference type="Proteomes" id="UP000579812">
    <property type="component" value="Unassembled WGS sequence"/>
</dbReference>
<reference evidence="2 3" key="1">
    <citation type="submission" date="2020-04" db="EMBL/GenBank/DDBJ databases">
        <title>Chromosome-level genome assembly of a cyprinid fish Onychostoma macrolepis by integration of Nanopore Sequencing, Bionano and Hi-C technology.</title>
        <authorList>
            <person name="Wang D."/>
        </authorList>
    </citation>
    <scope>NUCLEOTIDE SEQUENCE [LARGE SCALE GENOMIC DNA]</scope>
    <source>
        <strain evidence="2">SWU-2019</strain>
        <tissue evidence="2">Muscle</tissue>
    </source>
</reference>
<feature type="region of interest" description="Disordered" evidence="1">
    <location>
        <begin position="262"/>
        <end position="298"/>
    </location>
</feature>
<gene>
    <name evidence="2" type="ORF">G5714_019389</name>
</gene>
<protein>
    <submittedName>
        <fullName evidence="2">Uncharacterized protein</fullName>
    </submittedName>
</protein>
<evidence type="ECO:0000256" key="1">
    <source>
        <dbReference type="SAM" id="MobiDB-lite"/>
    </source>
</evidence>
<sequence length="427" mass="47251">MVNIAKTEAQGASVPSQPLKTFVRSLSVGQQTASLYELCLSSSFHGYFSTDSRRSTRSCGHFPSSAQASSITEFHGTMDPACSMYHQLQLRRRSCSSTTSSNSSTSPQMFYSSRGRVGWCCAAGHASWKSCSLTSSPSGRSTSNSSRSRASSWDSMSSEATTCLKLNTNRFHEVQQRCDQQNGCRPLRETGSCQQGAVLTSGEEGRSPSKVVNVTSGQAMSHLAVLQHQLELKIEAKLKFSQFLDEVSSRVLRPTNLFVLSKQTESSRSNSSISSNSNSKSRIPDVQQQPGDVDFSLHSTQSVDGMQEEQGAPETVGKAYLETDIDCVRREDEIKEVKTKKETAITFESNERREVKSPPESHPNPIQRIRPLSPRLYREETLSRNPYRSVSLPRDINIASDEEMQTIRISSGLSGLHGKRNLRLKQE</sequence>
<proteinExistence type="predicted"/>
<evidence type="ECO:0000313" key="3">
    <source>
        <dbReference type="Proteomes" id="UP000579812"/>
    </source>
</evidence>
<feature type="compositionally biased region" description="Low complexity" evidence="1">
    <location>
        <begin position="266"/>
        <end position="281"/>
    </location>
</feature>
<keyword evidence="3" id="KW-1185">Reference proteome</keyword>